<protein>
    <submittedName>
        <fullName evidence="1">Trimethoprim-resistant dihydrofolate reductase</fullName>
    </submittedName>
</protein>
<dbReference type="EMBL" id="MW535278">
    <property type="protein sequence ID" value="QWF36649.1"/>
    <property type="molecule type" value="Genomic_DNA"/>
</dbReference>
<organism evidence="1">
    <name type="scientific">Escherichia coli</name>
    <dbReference type="NCBI Taxonomy" id="562"/>
    <lineage>
        <taxon>Bacteria</taxon>
        <taxon>Pseudomonadati</taxon>
        <taxon>Pseudomonadota</taxon>
        <taxon>Gammaproteobacteria</taxon>
        <taxon>Enterobacterales</taxon>
        <taxon>Enterobacteriaceae</taxon>
        <taxon>Escherichia</taxon>
    </lineage>
</organism>
<sequence length="15" mass="1808">MVFLRQNIFSKNPTI</sequence>
<evidence type="ECO:0000313" key="1">
    <source>
        <dbReference type="EMBL" id="QWF36649.1"/>
    </source>
</evidence>
<name>A0A8E8R9P2_ECOLX</name>
<gene>
    <name evidence="1" type="primary">dfrA32</name>
</gene>
<proteinExistence type="predicted"/>
<reference evidence="1" key="1">
    <citation type="submission" date="2021-01" db="EMBL/GenBank/DDBJ databases">
        <authorList>
            <person name="Chen S."/>
            <person name="Zhang S."/>
            <person name="Cheng A."/>
        </authorList>
    </citation>
    <scope>NUCLEOTIDE SEQUENCE</scope>
    <source>
        <strain evidence="1">QL140</strain>
    </source>
</reference>
<accession>A0A8E8R9P2</accession>